<dbReference type="EMBL" id="JFHD01000040">
    <property type="protein sequence ID" value="KDR25960.1"/>
    <property type="molecule type" value="Genomic_DNA"/>
</dbReference>
<reference evidence="1 2" key="1">
    <citation type="submission" date="2014-03" db="EMBL/GenBank/DDBJ databases">
        <title>Draft Genome Sequences of Four Burkholderia Strains.</title>
        <authorList>
            <person name="Liu X.Y."/>
            <person name="Li C.X."/>
            <person name="Xu J.H."/>
        </authorList>
    </citation>
    <scope>NUCLEOTIDE SEQUENCE [LARGE SCALE GENOMIC DNA]</scope>
    <source>
        <strain evidence="1 2">OP-1</strain>
    </source>
</reference>
<dbReference type="Proteomes" id="UP000027451">
    <property type="component" value="Unassembled WGS sequence"/>
</dbReference>
<organism evidence="1 2">
    <name type="scientific">Caballeronia zhejiangensis</name>
    <dbReference type="NCBI Taxonomy" id="871203"/>
    <lineage>
        <taxon>Bacteria</taxon>
        <taxon>Pseudomonadati</taxon>
        <taxon>Pseudomonadota</taxon>
        <taxon>Betaproteobacteria</taxon>
        <taxon>Burkholderiales</taxon>
        <taxon>Burkholderiaceae</taxon>
        <taxon>Caballeronia</taxon>
    </lineage>
</organism>
<dbReference type="Pfam" id="PF24175">
    <property type="entry name" value="SU10_adaptor"/>
    <property type="match status" value="1"/>
</dbReference>
<proteinExistence type="predicted"/>
<dbReference type="InterPro" id="IPR056209">
    <property type="entry name" value="SU10_adaptor"/>
</dbReference>
<accession>A0A656QAW9</accession>
<gene>
    <name evidence="1" type="ORF">BG60_26465</name>
</gene>
<dbReference type="AlphaFoldDB" id="A0A656QAW9"/>
<evidence type="ECO:0000313" key="2">
    <source>
        <dbReference type="Proteomes" id="UP000027451"/>
    </source>
</evidence>
<protein>
    <submittedName>
        <fullName evidence="1">Uncharacterized protein</fullName>
    </submittedName>
</protein>
<comment type="caution">
    <text evidence="1">The sequence shown here is derived from an EMBL/GenBank/DDBJ whole genome shotgun (WGS) entry which is preliminary data.</text>
</comment>
<evidence type="ECO:0000313" key="1">
    <source>
        <dbReference type="EMBL" id="KDR25960.1"/>
    </source>
</evidence>
<sequence>MAITVQDVIDRTSDVLNDVDLLRWKLEERLRWIHDALREIATRKPSAMEQTSVWTLVAGTRQTVPDDSLRLIDMPRNIAADGVTPGYAITPTSRAELDTQIPDWHMARVSTRIRHVTYDYDADPLHFYVYPPAADGVKVEAINCANPPELTALTDVLPIRDKYVSAITSFVLYRALSRESEDASGQLAAAHYSAFAGALGDAQQAAQAAQTAGV</sequence>
<dbReference type="RefSeq" id="WP_051996738.1">
    <property type="nucleotide sequence ID" value="NZ_JFHD01000040.1"/>
</dbReference>
<name>A0A656QAW9_9BURK</name>
<keyword evidence="2" id="KW-1185">Reference proteome</keyword>